<dbReference type="STRING" id="168384.SAMN05660368_01557"/>
<dbReference type="Pfam" id="PF06081">
    <property type="entry name" value="ArAE_1"/>
    <property type="match status" value="1"/>
</dbReference>
<dbReference type="PANTHER" id="PTHR40064:SF1">
    <property type="entry name" value="MEMBRANE PROTEIN"/>
    <property type="match status" value="1"/>
</dbReference>
<dbReference type="PANTHER" id="PTHR40064">
    <property type="entry name" value="MEMBRANE PROTEIN-RELATED"/>
    <property type="match status" value="1"/>
</dbReference>
<evidence type="ECO:0000256" key="1">
    <source>
        <dbReference type="ARBA" id="ARBA00004651"/>
    </source>
</evidence>
<keyword evidence="9" id="KW-1185">Reference proteome</keyword>
<dbReference type="InterPro" id="IPR010343">
    <property type="entry name" value="ArAE_1"/>
</dbReference>
<feature type="transmembrane region" description="Helical" evidence="6">
    <location>
        <begin position="58"/>
        <end position="75"/>
    </location>
</feature>
<dbReference type="RefSeq" id="WP_006861407.1">
    <property type="nucleotide sequence ID" value="NZ_ACCL02000006.1"/>
</dbReference>
<dbReference type="OrthoDB" id="357521at2"/>
<proteinExistence type="predicted"/>
<accession>C6LDK4</accession>
<keyword evidence="5 6" id="KW-0472">Membrane</keyword>
<dbReference type="InterPro" id="IPR038323">
    <property type="entry name" value="ArAE_1_C_sf"/>
</dbReference>
<evidence type="ECO:0000313" key="9">
    <source>
        <dbReference type="Proteomes" id="UP000005561"/>
    </source>
</evidence>
<feature type="transmembrane region" description="Helical" evidence="6">
    <location>
        <begin position="82"/>
        <end position="105"/>
    </location>
</feature>
<dbReference type="InterPro" id="IPR021062">
    <property type="entry name" value="ArAE_1_C"/>
</dbReference>
<name>C6LDK4_9FIRM</name>
<feature type="transmembrane region" description="Helical" evidence="6">
    <location>
        <begin position="125"/>
        <end position="146"/>
    </location>
</feature>
<reference evidence="8" key="1">
    <citation type="submission" date="2009-07" db="EMBL/GenBank/DDBJ databases">
        <authorList>
            <person name="Weinstock G."/>
            <person name="Sodergren E."/>
            <person name="Clifton S."/>
            <person name="Fulton L."/>
            <person name="Fulton B."/>
            <person name="Courtney L."/>
            <person name="Fronick C."/>
            <person name="Harrison M."/>
            <person name="Strong C."/>
            <person name="Farmer C."/>
            <person name="Delahaunty K."/>
            <person name="Markovic C."/>
            <person name="Hall O."/>
            <person name="Minx P."/>
            <person name="Tomlinson C."/>
            <person name="Mitreva M."/>
            <person name="Nelson J."/>
            <person name="Hou S."/>
            <person name="Wollam A."/>
            <person name="Pepin K.H."/>
            <person name="Johnson M."/>
            <person name="Bhonagiri V."/>
            <person name="Nash W.E."/>
            <person name="Warren W."/>
            <person name="Chinwalla A."/>
            <person name="Mardis E.R."/>
            <person name="Wilson R.K."/>
        </authorList>
    </citation>
    <scope>NUCLEOTIDE SEQUENCE [LARGE SCALE GENOMIC DNA]</scope>
    <source>
        <strain evidence="8">DSM 14469</strain>
    </source>
</reference>
<comment type="caution">
    <text evidence="8">The sequence shown here is derived from an EMBL/GenBank/DDBJ whole genome shotgun (WGS) entry which is preliminary data.</text>
</comment>
<dbReference type="EMBL" id="ACCL02000006">
    <property type="protein sequence ID" value="EET61438.1"/>
    <property type="molecule type" value="Genomic_DNA"/>
</dbReference>
<dbReference type="AlphaFoldDB" id="C6LDK4"/>
<dbReference type="GO" id="GO:0005886">
    <property type="term" value="C:plasma membrane"/>
    <property type="evidence" value="ECO:0007669"/>
    <property type="project" value="UniProtKB-SubCell"/>
</dbReference>
<dbReference type="eggNOG" id="COG4129">
    <property type="taxonomic scope" value="Bacteria"/>
</dbReference>
<evidence type="ECO:0000259" key="7">
    <source>
        <dbReference type="Pfam" id="PF11728"/>
    </source>
</evidence>
<keyword evidence="2" id="KW-1003">Cell membrane</keyword>
<dbReference type="Gene3D" id="1.20.120.940">
    <property type="entry name" value="Putative aromatic acid exporter, C-terminal domain"/>
    <property type="match status" value="1"/>
</dbReference>
<evidence type="ECO:0000313" key="8">
    <source>
        <dbReference type="EMBL" id="EET61438.1"/>
    </source>
</evidence>
<dbReference type="Proteomes" id="UP000005561">
    <property type="component" value="Unassembled WGS sequence"/>
</dbReference>
<gene>
    <name evidence="8" type="ORF">BRYFOR_06613</name>
</gene>
<organism evidence="8 9">
    <name type="scientific">Marvinbryantia formatexigens DSM 14469</name>
    <dbReference type="NCBI Taxonomy" id="478749"/>
    <lineage>
        <taxon>Bacteria</taxon>
        <taxon>Bacillati</taxon>
        <taxon>Bacillota</taxon>
        <taxon>Clostridia</taxon>
        <taxon>Lachnospirales</taxon>
        <taxon>Lachnospiraceae</taxon>
        <taxon>Marvinbryantia</taxon>
    </lineage>
</organism>
<dbReference type="InterPro" id="IPR052984">
    <property type="entry name" value="UPF0421"/>
</dbReference>
<evidence type="ECO:0000256" key="3">
    <source>
        <dbReference type="ARBA" id="ARBA00022692"/>
    </source>
</evidence>
<dbReference type="Pfam" id="PF11728">
    <property type="entry name" value="ArAE_1_C"/>
    <property type="match status" value="1"/>
</dbReference>
<evidence type="ECO:0000256" key="5">
    <source>
        <dbReference type="ARBA" id="ARBA00023136"/>
    </source>
</evidence>
<evidence type="ECO:0000256" key="4">
    <source>
        <dbReference type="ARBA" id="ARBA00022989"/>
    </source>
</evidence>
<feature type="transmembrane region" description="Helical" evidence="6">
    <location>
        <begin position="21"/>
        <end position="46"/>
    </location>
</feature>
<sequence length="337" mass="39449">MANRQLWKPVLQALKIAIGSSFAIWLAQTLGLSFAASAGSIAMLTIVTTKWETVRLSGFRVITFAIAVFIAWLTISRLKSAWMAYGIFLFAMTLICEAFGWRAALSVNAVIGTHFLETRDFRPEAIWNEFCLLLIGISIALFLNLFHNNRVHKKDLIQNMRYTEERLQMIMGEIAAYLSCRDMQRDVWEDIVVLEGKLRGFIRDAHEYQDNTFHSHPGYYIDYFEMRLQQCGVLHNLHYEMKKIRHMPVQAQVIAQFVLDTADYVTEKNIPTVQLAKLDDIFLSMKEEPLPVSREEFESRALLYHILMDLEEFLVFKKRFVEDMDDTRRRHYWENEQ</sequence>
<keyword evidence="3 6" id="KW-0812">Transmembrane</keyword>
<protein>
    <recommendedName>
        <fullName evidence="7">Putative aromatic acid exporter C-terminal domain-containing protein</fullName>
    </recommendedName>
</protein>
<evidence type="ECO:0000256" key="6">
    <source>
        <dbReference type="SAM" id="Phobius"/>
    </source>
</evidence>
<comment type="subcellular location">
    <subcellularLocation>
        <location evidence="1">Cell membrane</location>
        <topology evidence="1">Multi-pass membrane protein</topology>
    </subcellularLocation>
</comment>
<feature type="domain" description="Putative aromatic acid exporter C-terminal" evidence="7">
    <location>
        <begin position="154"/>
        <end position="318"/>
    </location>
</feature>
<keyword evidence="4 6" id="KW-1133">Transmembrane helix</keyword>
<evidence type="ECO:0000256" key="2">
    <source>
        <dbReference type="ARBA" id="ARBA00022475"/>
    </source>
</evidence>